<evidence type="ECO:0000313" key="2">
    <source>
        <dbReference type="Proteomes" id="UP000078572"/>
    </source>
</evidence>
<dbReference type="RefSeq" id="WP_064805031.1">
    <property type="nucleotide sequence ID" value="NZ_CP016022.1"/>
</dbReference>
<dbReference type="OrthoDB" id="9134739at2"/>
<dbReference type="AlphaFoldDB" id="A0A191ZZE1"/>
<accession>A0A191ZZE1</accession>
<gene>
    <name evidence="1" type="ORF">A9Y76_14265</name>
</gene>
<dbReference type="GeneID" id="61527182"/>
<name>A0A191ZZE1_9RALS</name>
<sequence length="194" mass="21271">MEDTSGGGRLWALRSRATQAKAWFVRSADPWAKWMQVVAILGAGFWALYNFNLLGTSEPTPLMKVAIEVLPYDEGKQLLVVHVKPSNLGKTPINLRLPISVAVRRIPDGAQSGHIDREKLPVVFEAKNIIQGYGGYQLDPGVEFDEVEPFLVPVGAAYVVEAVLNLDKDTEVAAAQIVRVDAAEMPNHAQNRAK</sequence>
<reference evidence="2" key="1">
    <citation type="submission" date="2016-06" db="EMBL/GenBank/DDBJ databases">
        <authorList>
            <person name="Xu Y."/>
            <person name="Nagy A."/>
            <person name="Yan X."/>
            <person name="Kim S.W."/>
            <person name="Haley B."/>
            <person name="Liu N.T."/>
            <person name="Nou X."/>
        </authorList>
    </citation>
    <scope>NUCLEOTIDE SEQUENCE [LARGE SCALE GENOMIC DNA]</scope>
    <source>
        <strain evidence="2">ATCC 49129</strain>
    </source>
</reference>
<dbReference type="Proteomes" id="UP000078572">
    <property type="component" value="Chromosome 1"/>
</dbReference>
<organism evidence="1 2">
    <name type="scientific">Ralstonia insidiosa</name>
    <dbReference type="NCBI Taxonomy" id="190721"/>
    <lineage>
        <taxon>Bacteria</taxon>
        <taxon>Pseudomonadati</taxon>
        <taxon>Pseudomonadota</taxon>
        <taxon>Betaproteobacteria</taxon>
        <taxon>Burkholderiales</taxon>
        <taxon>Burkholderiaceae</taxon>
        <taxon>Ralstonia</taxon>
    </lineage>
</organism>
<dbReference type="EMBL" id="CP016022">
    <property type="protein sequence ID" value="ANJ73560.1"/>
    <property type="molecule type" value="Genomic_DNA"/>
</dbReference>
<evidence type="ECO:0000313" key="1">
    <source>
        <dbReference type="EMBL" id="ANJ73560.1"/>
    </source>
</evidence>
<keyword evidence="2" id="KW-1185">Reference proteome</keyword>
<protein>
    <submittedName>
        <fullName evidence="1">Uncharacterized protein</fullName>
    </submittedName>
</protein>
<proteinExistence type="predicted"/>